<accession>A0AAD8B8A7</accession>
<sequence length="87" mass="9502">MGAGDGSGEGSGKGKLCPGIIWSFCWFVLLIIIGWPLAFFIAWLYIFLLPFSACIDPVKNVCESILKIVQLPYTCAEGITDMKPVCK</sequence>
<dbReference type="AlphaFoldDB" id="A0AAD8B8A7"/>
<evidence type="ECO:0000256" key="1">
    <source>
        <dbReference type="SAM" id="Phobius"/>
    </source>
</evidence>
<reference evidence="2" key="2">
    <citation type="submission" date="2023-04" db="EMBL/GenBank/DDBJ databases">
        <authorList>
            <person name="Bu L."/>
            <person name="Lu L."/>
            <person name="Laidemitt M.R."/>
            <person name="Zhang S.M."/>
            <person name="Mutuku M."/>
            <person name="Mkoji G."/>
            <person name="Steinauer M."/>
            <person name="Loker E.S."/>
        </authorList>
    </citation>
    <scope>NUCLEOTIDE SEQUENCE</scope>
    <source>
        <strain evidence="2">KasaAsao</strain>
        <tissue evidence="2">Whole Snail</tissue>
    </source>
</reference>
<dbReference type="Proteomes" id="UP001233172">
    <property type="component" value="Unassembled WGS sequence"/>
</dbReference>
<feature type="transmembrane region" description="Helical" evidence="1">
    <location>
        <begin position="20"/>
        <end position="49"/>
    </location>
</feature>
<reference evidence="2" key="1">
    <citation type="journal article" date="2023" name="PLoS Negl. Trop. Dis.">
        <title>A genome sequence for Biomphalaria pfeifferi, the major vector snail for the human-infecting parasite Schistosoma mansoni.</title>
        <authorList>
            <person name="Bu L."/>
            <person name="Lu L."/>
            <person name="Laidemitt M.R."/>
            <person name="Zhang S.M."/>
            <person name="Mutuku M."/>
            <person name="Mkoji G."/>
            <person name="Steinauer M."/>
            <person name="Loker E.S."/>
        </authorList>
    </citation>
    <scope>NUCLEOTIDE SEQUENCE</scope>
    <source>
        <strain evidence="2">KasaAsao</strain>
    </source>
</reference>
<gene>
    <name evidence="2" type="ORF">Bpfe_020805</name>
</gene>
<organism evidence="2 3">
    <name type="scientific">Biomphalaria pfeifferi</name>
    <name type="common">Bloodfluke planorb</name>
    <name type="synonym">Freshwater snail</name>
    <dbReference type="NCBI Taxonomy" id="112525"/>
    <lineage>
        <taxon>Eukaryota</taxon>
        <taxon>Metazoa</taxon>
        <taxon>Spiralia</taxon>
        <taxon>Lophotrochozoa</taxon>
        <taxon>Mollusca</taxon>
        <taxon>Gastropoda</taxon>
        <taxon>Heterobranchia</taxon>
        <taxon>Euthyneura</taxon>
        <taxon>Panpulmonata</taxon>
        <taxon>Hygrophila</taxon>
        <taxon>Lymnaeoidea</taxon>
        <taxon>Planorbidae</taxon>
        <taxon>Biomphalaria</taxon>
    </lineage>
</organism>
<comment type="caution">
    <text evidence="2">The sequence shown here is derived from an EMBL/GenBank/DDBJ whole genome shotgun (WGS) entry which is preliminary data.</text>
</comment>
<evidence type="ECO:0000313" key="3">
    <source>
        <dbReference type="Proteomes" id="UP001233172"/>
    </source>
</evidence>
<name>A0AAD8B8A7_BIOPF</name>
<dbReference type="EMBL" id="JASAOG010000122">
    <property type="protein sequence ID" value="KAK0049784.1"/>
    <property type="molecule type" value="Genomic_DNA"/>
</dbReference>
<protein>
    <submittedName>
        <fullName evidence="2">Uncharacterized protein</fullName>
    </submittedName>
</protein>
<dbReference type="PANTHER" id="PTHR39948">
    <property type="entry name" value="GEO11419P1"/>
    <property type="match status" value="1"/>
</dbReference>
<dbReference type="PANTHER" id="PTHR39948:SF1">
    <property type="entry name" value="GEO11419P1"/>
    <property type="match status" value="1"/>
</dbReference>
<keyword evidence="1" id="KW-0472">Membrane</keyword>
<keyword evidence="3" id="KW-1185">Reference proteome</keyword>
<keyword evidence="1" id="KW-1133">Transmembrane helix</keyword>
<evidence type="ECO:0000313" key="2">
    <source>
        <dbReference type="EMBL" id="KAK0049784.1"/>
    </source>
</evidence>
<proteinExistence type="predicted"/>
<keyword evidence="1" id="KW-0812">Transmembrane</keyword>